<feature type="compositionally biased region" description="Basic and acidic residues" evidence="1">
    <location>
        <begin position="14"/>
        <end position="34"/>
    </location>
</feature>
<dbReference type="EMBL" id="KQ978220">
    <property type="protein sequence ID" value="KYM96348.1"/>
    <property type="molecule type" value="Genomic_DNA"/>
</dbReference>
<evidence type="ECO:0000313" key="3">
    <source>
        <dbReference type="Proteomes" id="UP000078542"/>
    </source>
</evidence>
<evidence type="ECO:0000313" key="2">
    <source>
        <dbReference type="EMBL" id="KYM96348.1"/>
    </source>
</evidence>
<dbReference type="AlphaFoldDB" id="A0A195C886"/>
<feature type="compositionally biased region" description="Polar residues" evidence="1">
    <location>
        <begin position="1"/>
        <end position="12"/>
    </location>
</feature>
<accession>A0A195C886</accession>
<reference evidence="2 3" key="1">
    <citation type="submission" date="2016-03" db="EMBL/GenBank/DDBJ databases">
        <title>Cyphomyrmex costatus WGS genome.</title>
        <authorList>
            <person name="Nygaard S."/>
            <person name="Hu H."/>
            <person name="Boomsma J."/>
            <person name="Zhang G."/>
        </authorList>
    </citation>
    <scope>NUCLEOTIDE SEQUENCE [LARGE SCALE GENOMIC DNA]</scope>
    <source>
        <strain evidence="2">MS0001</strain>
        <tissue evidence="2">Whole body</tissue>
    </source>
</reference>
<name>A0A195C886_9HYME</name>
<sequence>MRDTSARSQAGQDENPKVMQRQEGKMLPKKKGDREESINGIPMILLSRQTDLINCTMGTDVACLESFGASSFLLLLRGTPKANVSFPREDLKVAYYPTERFILMRRSGISPGYNWMEGKSSQPSTADRTSDAMVGEVSPAAAARLVALASRGASDGNRSCAPGSFERRYFTCQILGMY</sequence>
<feature type="region of interest" description="Disordered" evidence="1">
    <location>
        <begin position="1"/>
        <end position="34"/>
    </location>
</feature>
<evidence type="ECO:0000256" key="1">
    <source>
        <dbReference type="SAM" id="MobiDB-lite"/>
    </source>
</evidence>
<keyword evidence="3" id="KW-1185">Reference proteome</keyword>
<protein>
    <submittedName>
        <fullName evidence="2">Uncharacterized protein</fullName>
    </submittedName>
</protein>
<organism evidence="2 3">
    <name type="scientific">Cyphomyrmex costatus</name>
    <dbReference type="NCBI Taxonomy" id="456900"/>
    <lineage>
        <taxon>Eukaryota</taxon>
        <taxon>Metazoa</taxon>
        <taxon>Ecdysozoa</taxon>
        <taxon>Arthropoda</taxon>
        <taxon>Hexapoda</taxon>
        <taxon>Insecta</taxon>
        <taxon>Pterygota</taxon>
        <taxon>Neoptera</taxon>
        <taxon>Endopterygota</taxon>
        <taxon>Hymenoptera</taxon>
        <taxon>Apocrita</taxon>
        <taxon>Aculeata</taxon>
        <taxon>Formicoidea</taxon>
        <taxon>Formicidae</taxon>
        <taxon>Myrmicinae</taxon>
        <taxon>Cyphomyrmex</taxon>
    </lineage>
</organism>
<proteinExistence type="predicted"/>
<gene>
    <name evidence="2" type="ORF">ALC62_12999</name>
</gene>
<dbReference type="Proteomes" id="UP000078542">
    <property type="component" value="Unassembled WGS sequence"/>
</dbReference>